<dbReference type="GO" id="GO:0005096">
    <property type="term" value="F:GTPase activator activity"/>
    <property type="evidence" value="ECO:0007669"/>
    <property type="project" value="UniProtKB-KW"/>
</dbReference>
<dbReference type="SMART" id="SM00164">
    <property type="entry name" value="TBC"/>
    <property type="match status" value="1"/>
</dbReference>
<dbReference type="Pfam" id="PF00566">
    <property type="entry name" value="RabGAP-TBC"/>
    <property type="match status" value="1"/>
</dbReference>
<dbReference type="FunFam" id="1.10.8.270:FF:000017">
    <property type="entry name" value="TBC1 domain family member 16"/>
    <property type="match status" value="1"/>
</dbReference>
<evidence type="ECO:0000313" key="4">
    <source>
        <dbReference type="EMBL" id="CAD7626074.1"/>
    </source>
</evidence>
<dbReference type="InterPro" id="IPR000195">
    <property type="entry name" value="Rab-GAP-TBC_dom"/>
</dbReference>
<keyword evidence="5" id="KW-1185">Reference proteome</keyword>
<dbReference type="OrthoDB" id="10264062at2759"/>
<protein>
    <recommendedName>
        <fullName evidence="3">Rab-GAP TBC domain-containing protein</fullName>
    </recommendedName>
</protein>
<dbReference type="PROSITE" id="PS50086">
    <property type="entry name" value="TBC_RABGAP"/>
    <property type="match status" value="1"/>
</dbReference>
<evidence type="ECO:0000256" key="1">
    <source>
        <dbReference type="ARBA" id="ARBA00022468"/>
    </source>
</evidence>
<dbReference type="GO" id="GO:0005769">
    <property type="term" value="C:early endosome"/>
    <property type="evidence" value="ECO:0007669"/>
    <property type="project" value="TreeGrafter"/>
</dbReference>
<dbReference type="EMBL" id="OC858125">
    <property type="protein sequence ID" value="CAD7626074.1"/>
    <property type="molecule type" value="Genomic_DNA"/>
</dbReference>
<feature type="region of interest" description="Disordered" evidence="2">
    <location>
        <begin position="160"/>
        <end position="184"/>
    </location>
</feature>
<dbReference type="PANTHER" id="PTHR22957:SF547">
    <property type="entry name" value="TBC1 DOMAIN FAMILY MEMBER 16"/>
    <property type="match status" value="1"/>
</dbReference>
<dbReference type="Gene3D" id="1.10.472.80">
    <property type="entry name" value="Ypt/Rab-GAP domain of gyp1p, domain 3"/>
    <property type="match status" value="1"/>
</dbReference>
<dbReference type="FunFam" id="1.10.472.80:FF:000020">
    <property type="entry name" value="TBC1 domain family, member 16"/>
    <property type="match status" value="1"/>
</dbReference>
<dbReference type="AlphaFoldDB" id="A0A7R9KMU9"/>
<feature type="domain" description="Rab-GAP TBC" evidence="3">
    <location>
        <begin position="351"/>
        <end position="560"/>
    </location>
</feature>
<dbReference type="InterPro" id="IPR035969">
    <property type="entry name" value="Rab-GAP_TBC_sf"/>
</dbReference>
<sequence length="676" mass="78067">TLLKRATTYLNLSAVATRKQSSGDGLPEEVVYSKNNVCVHAIDRHTNQLVHNLGYLTIKTHHNTSGHTVGDDDQLWTLCLQWTPNECLTKHLDHNYENCVQNNHIIGSDAPIDGNQLLHKLDTNEKSNEKIVIGGDASSDEEFVSEFKICINKDNNNYKNTSKSSHSSDGERKRRNSAAEESVDTVDGRMDGLCVRRCQSCRNTPLKRSANSETSINTFSADLKQIKSLRVFFGGDEWDTSSDGSGGDNTSGQLVIVSRDSFYKVFDFHCGGLDRLLNVLNGLDFWDKSETSKETNSLQFSICRPKLDSHECHPEEELYMCVDADQWSESVNELGQVMDEQSIRKAVFFAGVDPSLRRKIWPFLLKRYEFESTYSEREADDSLKSKQYYEISGKMKTMSDEERDWFWRHIESIVEKDVPRTDRSNPYFAGDNNHNIDKMRRILINFALYCPQMGYTQGMSDLLAPLLCEIQTEDKTFWCFDSMMRLTRFVCSPKDTDMDYNLALLRELLRLMYPRFYQHITRFPNDLGLLFTHRWILLCFKREFHEKEALHIWESCWSHFQTYYFHLFVCLAVICIYGKDVITHDMDSDEVLFHFSTLSMNMNGKLILRKARGLFHEFNIMPVIPCSLKNVTKCGLEMWDNNREQLIECVKQLPNVCKFGAICGCDSPTNELSLKD</sequence>
<dbReference type="Proteomes" id="UP000759131">
    <property type="component" value="Unassembled WGS sequence"/>
</dbReference>
<name>A0A7R9KMU9_9ACAR</name>
<accession>A0A7R9KMU9</accession>
<evidence type="ECO:0000313" key="5">
    <source>
        <dbReference type="Proteomes" id="UP000759131"/>
    </source>
</evidence>
<evidence type="ECO:0000256" key="2">
    <source>
        <dbReference type="SAM" id="MobiDB-lite"/>
    </source>
</evidence>
<organism evidence="4">
    <name type="scientific">Medioppia subpectinata</name>
    <dbReference type="NCBI Taxonomy" id="1979941"/>
    <lineage>
        <taxon>Eukaryota</taxon>
        <taxon>Metazoa</taxon>
        <taxon>Ecdysozoa</taxon>
        <taxon>Arthropoda</taxon>
        <taxon>Chelicerata</taxon>
        <taxon>Arachnida</taxon>
        <taxon>Acari</taxon>
        <taxon>Acariformes</taxon>
        <taxon>Sarcoptiformes</taxon>
        <taxon>Oribatida</taxon>
        <taxon>Brachypylina</taxon>
        <taxon>Oppioidea</taxon>
        <taxon>Oppiidae</taxon>
        <taxon>Medioppia</taxon>
    </lineage>
</organism>
<proteinExistence type="predicted"/>
<dbReference type="PANTHER" id="PTHR22957">
    <property type="entry name" value="TBC1 DOMAIN FAMILY MEMBER GTPASE-ACTIVATING PROTEIN"/>
    <property type="match status" value="1"/>
</dbReference>
<evidence type="ECO:0000259" key="3">
    <source>
        <dbReference type="PROSITE" id="PS50086"/>
    </source>
</evidence>
<dbReference type="EMBL" id="CAJPIZ010003550">
    <property type="protein sequence ID" value="CAG2106504.1"/>
    <property type="molecule type" value="Genomic_DNA"/>
</dbReference>
<gene>
    <name evidence="4" type="ORF">OSB1V03_LOCUS6507</name>
</gene>
<reference evidence="4" key="1">
    <citation type="submission" date="2020-11" db="EMBL/GenBank/DDBJ databases">
        <authorList>
            <person name="Tran Van P."/>
        </authorList>
    </citation>
    <scope>NUCLEOTIDE SEQUENCE</scope>
</reference>
<dbReference type="Gene3D" id="1.10.8.270">
    <property type="entry name" value="putative rabgap domain of human tbc1 domain family member 14 like domains"/>
    <property type="match status" value="1"/>
</dbReference>
<keyword evidence="1" id="KW-0343">GTPase activation</keyword>
<dbReference type="SUPFAM" id="SSF47923">
    <property type="entry name" value="Ypt/Rab-GAP domain of gyp1p"/>
    <property type="match status" value="2"/>
</dbReference>
<feature type="non-terminal residue" evidence="4">
    <location>
        <position position="1"/>
    </location>
</feature>